<keyword evidence="2" id="KW-0645">Protease</keyword>
<feature type="region of interest" description="Disordered" evidence="5">
    <location>
        <begin position="1140"/>
        <end position="1165"/>
    </location>
</feature>
<evidence type="ECO:0000259" key="6">
    <source>
        <dbReference type="PROSITE" id="PS50053"/>
    </source>
</evidence>
<proteinExistence type="inferred from homology"/>
<evidence type="ECO:0000256" key="3">
    <source>
        <dbReference type="ARBA" id="ARBA00022750"/>
    </source>
</evidence>
<dbReference type="Gene3D" id="3.40.50.1820">
    <property type="entry name" value="alpha/beta hydrolase"/>
    <property type="match status" value="1"/>
</dbReference>
<feature type="domain" description="Ubiquitin-like" evidence="6">
    <location>
        <begin position="823"/>
        <end position="871"/>
    </location>
</feature>
<reference evidence="8" key="2">
    <citation type="submission" date="2021-05" db="EMBL/GenBank/DDBJ databases">
        <authorList>
            <person name="Pain A."/>
        </authorList>
    </citation>
    <scope>NUCLEOTIDE SEQUENCE</scope>
    <source>
        <strain evidence="8">1802A</strain>
    </source>
</reference>
<dbReference type="PANTHER" id="PTHR12917">
    <property type="entry name" value="ASPARTYL PROTEASE DDI-RELATED"/>
    <property type="match status" value="1"/>
</dbReference>
<dbReference type="PROSITE" id="PS00141">
    <property type="entry name" value="ASP_PROTEASE"/>
    <property type="match status" value="1"/>
</dbReference>
<dbReference type="InterPro" id="IPR021109">
    <property type="entry name" value="Peptidase_aspartic_dom_sf"/>
</dbReference>
<feature type="compositionally biased region" description="Low complexity" evidence="5">
    <location>
        <begin position="1147"/>
        <end position="1158"/>
    </location>
</feature>
<dbReference type="InterPro" id="IPR019103">
    <property type="entry name" value="Peptidase_aspartic_DDI1-type"/>
</dbReference>
<dbReference type="Proteomes" id="UP001195914">
    <property type="component" value="Unassembled WGS sequence"/>
</dbReference>
<dbReference type="InterPro" id="IPR001995">
    <property type="entry name" value="Peptidase_A2_cat"/>
</dbReference>
<dbReference type="PANTHER" id="PTHR12917:SF1">
    <property type="entry name" value="AT13091P"/>
    <property type="match status" value="1"/>
</dbReference>
<evidence type="ECO:0008006" key="10">
    <source>
        <dbReference type="Google" id="ProtNLM"/>
    </source>
</evidence>
<comment type="similarity">
    <text evidence="1">Belongs to the DDI1 family.</text>
</comment>
<evidence type="ECO:0000256" key="1">
    <source>
        <dbReference type="ARBA" id="ARBA00009136"/>
    </source>
</evidence>
<dbReference type="InterPro" id="IPR029058">
    <property type="entry name" value="AB_hydrolase_fold"/>
</dbReference>
<dbReference type="AlphaFoldDB" id="A0AAD9GF51"/>
<evidence type="ECO:0000256" key="4">
    <source>
        <dbReference type="ARBA" id="ARBA00022801"/>
    </source>
</evidence>
<dbReference type="SUPFAM" id="SSF50630">
    <property type="entry name" value="Acid proteases"/>
    <property type="match status" value="1"/>
</dbReference>
<keyword evidence="9" id="KW-1185">Reference proteome</keyword>
<evidence type="ECO:0000256" key="2">
    <source>
        <dbReference type="ARBA" id="ARBA00022670"/>
    </source>
</evidence>
<dbReference type="SUPFAM" id="SSF54236">
    <property type="entry name" value="Ubiquitin-like"/>
    <property type="match status" value="1"/>
</dbReference>
<dbReference type="InterPro" id="IPR001969">
    <property type="entry name" value="Aspartic_peptidase_AS"/>
</dbReference>
<dbReference type="InterPro" id="IPR000626">
    <property type="entry name" value="Ubiquitin-like_dom"/>
</dbReference>
<feature type="domain" description="Peptidase A2" evidence="7">
    <location>
        <begin position="1015"/>
        <end position="1030"/>
    </location>
</feature>
<organism evidence="8 9">
    <name type="scientific">Babesia divergens</name>
    <dbReference type="NCBI Taxonomy" id="32595"/>
    <lineage>
        <taxon>Eukaryota</taxon>
        <taxon>Sar</taxon>
        <taxon>Alveolata</taxon>
        <taxon>Apicomplexa</taxon>
        <taxon>Aconoidasida</taxon>
        <taxon>Piroplasmida</taxon>
        <taxon>Babesiidae</taxon>
        <taxon>Babesia</taxon>
    </lineage>
</organism>
<dbReference type="GO" id="GO:0004190">
    <property type="term" value="F:aspartic-type endopeptidase activity"/>
    <property type="evidence" value="ECO:0007669"/>
    <property type="project" value="UniProtKB-KW"/>
</dbReference>
<dbReference type="InterPro" id="IPR029071">
    <property type="entry name" value="Ubiquitin-like_domsf"/>
</dbReference>
<keyword evidence="3" id="KW-0064">Aspartyl protease</keyword>
<dbReference type="Pfam" id="PF05057">
    <property type="entry name" value="DUF676"/>
    <property type="match status" value="1"/>
</dbReference>
<protein>
    <recommendedName>
        <fullName evidence="10">DNA damage-inducible protein 1</fullName>
    </recommendedName>
</protein>
<dbReference type="GO" id="GO:0006508">
    <property type="term" value="P:proteolysis"/>
    <property type="evidence" value="ECO:0007669"/>
    <property type="project" value="UniProtKB-KW"/>
</dbReference>
<dbReference type="SUPFAM" id="SSF53474">
    <property type="entry name" value="alpha/beta-Hydrolases"/>
    <property type="match status" value="1"/>
</dbReference>
<comment type="caution">
    <text evidence="8">The sequence shown here is derived from an EMBL/GenBank/DDBJ whole genome shotgun (WGS) entry which is preliminary data.</text>
</comment>
<name>A0AAD9GF51_BABDI</name>
<dbReference type="CDD" id="cd05479">
    <property type="entry name" value="RP_DDI"/>
    <property type="match status" value="1"/>
</dbReference>
<dbReference type="Gene3D" id="2.40.70.10">
    <property type="entry name" value="Acid Proteases"/>
    <property type="match status" value="1"/>
</dbReference>
<sequence>MDECMSRGGYNVEILLHICMFHVLLMKNDSWNAIRLRVYRQLGEKSFTAQRLDRAGPIDDVPGSPAFIPDFLPAYMTEPPDGDTYLSRPFFSEALDSKVFSAHDLINRMNQVVVNDVARFRIEVTALPCVLQSLALFVEVELLVHPATEDGHTSDNSEIASGSLVPVVDTKVFRIANLTFNTGDHYACHLEGDDISSVAHFFIHTAATRFSLSKIQDRTLLLPLSKSHLYWRKMFKSSKNKEVSHWFLKSHHPEDVFNEACIKPRLPRRLYRWLLSCCSSQTDTSTVPSDLRSNRKLLNGFISQILHGTDACDVLFGGTQHHFDADVLLWKLNDALSWMGLNDLEYSLAARMLIYIYVKILAQNAVNIGMFWDKAQSQKGGAHHGDGVPMNQSSVFKDGAILRLKDGKFEMVGDSQEVDHKPLFNSLSTERSHVILCERLNAIAARLGIEKYNDGMISISLPNGMRYIFDDMKAPHLGMDELDAWLSHAMDKILFDISLWLKNKWEASIPLLKQMKLTDEHISDYCKGQGALYKMFGAPGMTEKQLVMRLKNLKITDEHHFFFADCFPFLRYSPGPPLQIGDSEPETLKSHLIVLVHGYHGYPLSMRFFRDSISAFTRNTDVLVVRSLLYDPEVPIEDKAKRVAKEIEMHIQMNIDVSKLKRISFVAHSMGGIVVRAALKYLQIHREKFHAFISLTSPHLGTSANTSAVVEAGFKAVAAYRRSGCLKELILADNDTSNERYLYRLSKDDGFQAFKSVKLFGIMQDVIANAYSCLLDLSIAKKGNSIEKEMKQNIEKRLRDAQVERYYVDYKGASNYVRWKSLVSKLREMIANQLNLAISNTKLLLDGESITNNDYTLEEANIKDGDVIYALYVPDTISLDTRRSNEALEATSEAILQQKAASMLETFPPGSMDLEGLRISSPDLHAAITSGDSERVVDVLRNLERIERERLRERQMRLLQAQFDPLHPDSQRLIQESIASSRINENLANAQAYLPESFGNIFMLYIDVDINRVRMQALVDTGAQTTVMSKECAQKCNLLNMVDTRYKGLAVGVSTSKIIGKIHLANMKIGNTYIPFSVVILDSIQIDFILGLDLLRRHQCIINLVNNTLQICGENVQFLAERDIPNLPRLGELGISGSEQSDNFGQSTSCSSNGNNNSIHRRIMT</sequence>
<reference evidence="8" key="1">
    <citation type="journal article" date="2014" name="Nucleic Acids Res.">
        <title>The evolutionary dynamics of variant antigen genes in Babesia reveal a history of genomic innovation underlying host-parasite interaction.</title>
        <authorList>
            <person name="Jackson A.P."/>
            <person name="Otto T.D."/>
            <person name="Darby A."/>
            <person name="Ramaprasad A."/>
            <person name="Xia D."/>
            <person name="Echaide I.E."/>
            <person name="Farber M."/>
            <person name="Gahlot S."/>
            <person name="Gamble J."/>
            <person name="Gupta D."/>
            <person name="Gupta Y."/>
            <person name="Jackson L."/>
            <person name="Malandrin L."/>
            <person name="Malas T.B."/>
            <person name="Moussa E."/>
            <person name="Nair M."/>
            <person name="Reid A.J."/>
            <person name="Sanders M."/>
            <person name="Sharma J."/>
            <person name="Tracey A."/>
            <person name="Quail M.A."/>
            <person name="Weir W."/>
            <person name="Wastling J.M."/>
            <person name="Hall N."/>
            <person name="Willadsen P."/>
            <person name="Lingelbach K."/>
            <person name="Shiels B."/>
            <person name="Tait A."/>
            <person name="Berriman M."/>
            <person name="Allred D.R."/>
            <person name="Pain A."/>
        </authorList>
    </citation>
    <scope>NUCLEOTIDE SEQUENCE</scope>
    <source>
        <strain evidence="8">1802A</strain>
    </source>
</reference>
<evidence type="ECO:0000256" key="5">
    <source>
        <dbReference type="SAM" id="MobiDB-lite"/>
    </source>
</evidence>
<evidence type="ECO:0000313" key="9">
    <source>
        <dbReference type="Proteomes" id="UP001195914"/>
    </source>
</evidence>
<dbReference type="InterPro" id="IPR007751">
    <property type="entry name" value="DUF676_lipase-like"/>
</dbReference>
<dbReference type="Pfam" id="PF09668">
    <property type="entry name" value="Asp_protease"/>
    <property type="match status" value="1"/>
</dbReference>
<dbReference type="CDD" id="cd17039">
    <property type="entry name" value="Ubl_ubiquitin_like"/>
    <property type="match status" value="1"/>
</dbReference>
<dbReference type="PROSITE" id="PS50175">
    <property type="entry name" value="ASP_PROT_RETROV"/>
    <property type="match status" value="1"/>
</dbReference>
<accession>A0AAD9GF51</accession>
<dbReference type="EMBL" id="JAHBMH010000033">
    <property type="protein sequence ID" value="KAK1937230.1"/>
    <property type="molecule type" value="Genomic_DNA"/>
</dbReference>
<keyword evidence="4" id="KW-0378">Hydrolase</keyword>
<evidence type="ECO:0000259" key="7">
    <source>
        <dbReference type="PROSITE" id="PS50175"/>
    </source>
</evidence>
<evidence type="ECO:0000313" key="8">
    <source>
        <dbReference type="EMBL" id="KAK1937230.1"/>
    </source>
</evidence>
<gene>
    <name evidence="8" type="ORF">X943_000283</name>
</gene>
<dbReference type="PROSITE" id="PS50053">
    <property type="entry name" value="UBIQUITIN_2"/>
    <property type="match status" value="1"/>
</dbReference>